<keyword evidence="9 10" id="KW-0275">Fatty acid biosynthesis</keyword>
<gene>
    <name evidence="10" type="primary">ELOVL7</name>
    <name evidence="13" type="ORF">MATL_G00084530</name>
</gene>
<feature type="transmembrane region" description="Helical" evidence="10 11">
    <location>
        <begin position="28"/>
        <end position="48"/>
    </location>
</feature>
<dbReference type="PANTHER" id="PTHR11157:SF118">
    <property type="entry name" value="ELONGATION OF VERY LONG CHAIN FATTY ACIDS PROTEIN 7"/>
    <property type="match status" value="1"/>
</dbReference>
<dbReference type="EMBL" id="JAFDVH010000006">
    <property type="protein sequence ID" value="KAG7476593.1"/>
    <property type="molecule type" value="Genomic_DNA"/>
</dbReference>
<feature type="region of interest" description="Disordered" evidence="12">
    <location>
        <begin position="297"/>
        <end position="325"/>
    </location>
</feature>
<keyword evidence="4 10" id="KW-0812">Transmembrane</keyword>
<comment type="function">
    <text evidence="10">Catalyzes the first and rate-limiting reaction of the four reactions that constitute the long-chain fatty acids elongation cycle. This endoplasmic reticulum-bound enzymatic process allows the addition of 2 carbons to the chain of long- and very long-chain fatty acids (VLCFAs) per cycle. Condensing enzyme with higher activity toward C18 acyl-CoAs, especially C18:3(n-3) acyl-CoAs and C18:3(n-6)-CoAs. Also active toward C20:4-, C18:0-, C18:1-, C18:2- and C16:0-CoAs, and weakly toward C20:0-CoA. Little or no activity toward C22:0-, C24:0-, or C26:0-CoAs. May participate to the production of saturated and polyunsaturated VLCFAs of different chain lengths that are involved in multiple biological processes as precursors of membrane lipids and lipid mediators.</text>
</comment>
<keyword evidence="10" id="KW-0256">Endoplasmic reticulum</keyword>
<evidence type="ECO:0000256" key="1">
    <source>
        <dbReference type="ARBA" id="ARBA00004141"/>
    </source>
</evidence>
<evidence type="ECO:0000256" key="4">
    <source>
        <dbReference type="ARBA" id="ARBA00022692"/>
    </source>
</evidence>
<dbReference type="GO" id="GO:0042761">
    <property type="term" value="P:very long-chain fatty acid biosynthetic process"/>
    <property type="evidence" value="ECO:0007669"/>
    <property type="project" value="UniProtKB-UniRule"/>
</dbReference>
<feature type="compositionally biased region" description="Polar residues" evidence="12">
    <location>
        <begin position="297"/>
        <end position="310"/>
    </location>
</feature>
<sequence length="356" mass="41240">MAFNELTSRAVLLYDEWIKEADPRTEDWLLMSSPLPQTIIIAAYIYFVTSLGPKLMENRKPFHLKEAMIVYNFSIVAFSVYMCYEFLMSGWAVGYSFRCDVVDYSRSPQALRMAWTCWLYYFSKFIEMLDTIIFVLRKKNSQVTFLHVYHHSIMPFTWWFGVKFAPGGLGTFHALLNCIVHVIMYSYYALSALGPAYQKYLWWKKYMTTIQLVQFVIVTAHIGQFFFMKDCPYQYPVFLYIIGLYGLVFLVLFLNFWYHAYTKGKRLPKVMHNGSTVRQNSAVPQLTTARQLIQNGKAQWQGSPERQGSSGDPERPGDPVQAIQNGKVIQNGKAVQAIQNGKVIQNGNGMHKQKEE</sequence>
<evidence type="ECO:0000313" key="13">
    <source>
        <dbReference type="EMBL" id="KAG7476593.1"/>
    </source>
</evidence>
<dbReference type="GO" id="GO:0034626">
    <property type="term" value="P:fatty acid elongation, polyunsaturated fatty acid"/>
    <property type="evidence" value="ECO:0007669"/>
    <property type="project" value="UniProtKB-UniRule"/>
</dbReference>
<name>A0A9D3Q3G5_MEGAT</name>
<evidence type="ECO:0000256" key="7">
    <source>
        <dbReference type="ARBA" id="ARBA00023098"/>
    </source>
</evidence>
<feature type="transmembrane region" description="Helical" evidence="10 11">
    <location>
        <begin position="113"/>
        <end position="136"/>
    </location>
</feature>
<dbReference type="InterPro" id="IPR030457">
    <property type="entry name" value="ELO_CS"/>
</dbReference>
<proteinExistence type="inferred from homology"/>
<feature type="transmembrane region" description="Helical" evidence="10 11">
    <location>
        <begin position="174"/>
        <end position="194"/>
    </location>
</feature>
<comment type="subcellular location">
    <subcellularLocation>
        <location evidence="10">Endoplasmic reticulum membrane</location>
        <topology evidence="10">Multi-pass membrane protein</topology>
    </subcellularLocation>
    <subcellularLocation>
        <location evidence="1">Membrane</location>
        <topology evidence="1">Multi-pass membrane protein</topology>
    </subcellularLocation>
</comment>
<keyword evidence="14" id="KW-1185">Reference proteome</keyword>
<comment type="similarity">
    <text evidence="10">Belongs to the ELO family. ELOVL7 subfamily.</text>
</comment>
<keyword evidence="3 10" id="KW-0808">Transferase</keyword>
<dbReference type="Pfam" id="PF01151">
    <property type="entry name" value="ELO"/>
    <property type="match status" value="1"/>
</dbReference>
<dbReference type="InterPro" id="IPR033670">
    <property type="entry name" value="ELOVL7"/>
</dbReference>
<keyword evidence="7 10" id="KW-0443">Lipid metabolism</keyword>
<accession>A0A9D3Q3G5</accession>
<comment type="pathway">
    <text evidence="10">Lipid metabolism; fatty acid biosynthesis.</text>
</comment>
<dbReference type="GO" id="GO:0034625">
    <property type="term" value="P:fatty acid elongation, monounsaturated fatty acid"/>
    <property type="evidence" value="ECO:0007669"/>
    <property type="project" value="UniProtKB-UniRule"/>
</dbReference>
<keyword evidence="2 10" id="KW-0444">Lipid biosynthesis</keyword>
<dbReference type="GO" id="GO:0030148">
    <property type="term" value="P:sphingolipid biosynthetic process"/>
    <property type="evidence" value="ECO:0007669"/>
    <property type="project" value="TreeGrafter"/>
</dbReference>
<evidence type="ECO:0000256" key="10">
    <source>
        <dbReference type="HAMAP-Rule" id="MF_03207"/>
    </source>
</evidence>
<dbReference type="PROSITE" id="PS01188">
    <property type="entry name" value="ELO"/>
    <property type="match status" value="1"/>
</dbReference>
<reference evidence="13" key="1">
    <citation type="submission" date="2021-01" db="EMBL/GenBank/DDBJ databases">
        <authorList>
            <person name="Zahm M."/>
            <person name="Roques C."/>
            <person name="Cabau C."/>
            <person name="Klopp C."/>
            <person name="Donnadieu C."/>
            <person name="Jouanno E."/>
            <person name="Lampietro C."/>
            <person name="Louis A."/>
            <person name="Herpin A."/>
            <person name="Echchiki A."/>
            <person name="Berthelot C."/>
            <person name="Parey E."/>
            <person name="Roest-Crollius H."/>
            <person name="Braasch I."/>
            <person name="Postlethwait J."/>
            <person name="Bobe J."/>
            <person name="Montfort J."/>
            <person name="Bouchez O."/>
            <person name="Begum T."/>
            <person name="Mejri S."/>
            <person name="Adams A."/>
            <person name="Chen W.-J."/>
            <person name="Guiguen Y."/>
        </authorList>
    </citation>
    <scope>NUCLEOTIDE SEQUENCE</scope>
    <source>
        <strain evidence="13">YG-15Mar2019-1</strain>
        <tissue evidence="13">Brain</tissue>
    </source>
</reference>
<comment type="catalytic activity">
    <reaction evidence="10 11">
        <text>a very-long-chain acyl-CoA + malonyl-CoA + H(+) = a very-long-chain 3-oxoacyl-CoA + CO2 + CoA</text>
        <dbReference type="Rhea" id="RHEA:32727"/>
        <dbReference type="ChEBI" id="CHEBI:15378"/>
        <dbReference type="ChEBI" id="CHEBI:16526"/>
        <dbReference type="ChEBI" id="CHEBI:57287"/>
        <dbReference type="ChEBI" id="CHEBI:57384"/>
        <dbReference type="ChEBI" id="CHEBI:90725"/>
        <dbReference type="ChEBI" id="CHEBI:90736"/>
        <dbReference type="EC" id="2.3.1.199"/>
    </reaction>
</comment>
<dbReference type="GO" id="GO:0006636">
    <property type="term" value="P:unsaturated fatty acid biosynthetic process"/>
    <property type="evidence" value="ECO:0007669"/>
    <property type="project" value="UniProtKB-UniRule"/>
</dbReference>
<dbReference type="EC" id="2.3.1.199" evidence="10"/>
<evidence type="ECO:0000256" key="3">
    <source>
        <dbReference type="ARBA" id="ARBA00022679"/>
    </source>
</evidence>
<keyword evidence="8 10" id="KW-0472">Membrane</keyword>
<dbReference type="HAMAP" id="MF_03207">
    <property type="entry name" value="VLCF_elongase_7"/>
    <property type="match status" value="1"/>
</dbReference>
<evidence type="ECO:0000313" key="14">
    <source>
        <dbReference type="Proteomes" id="UP001046870"/>
    </source>
</evidence>
<comment type="domain">
    <text evidence="10">The C-terminal di-lysine motif may confer endoplasmic reticulum localization.</text>
</comment>
<dbReference type="Proteomes" id="UP001046870">
    <property type="component" value="Chromosome 6"/>
</dbReference>
<dbReference type="AlphaFoldDB" id="A0A9D3Q3G5"/>
<keyword evidence="6 10" id="KW-1133">Transmembrane helix</keyword>
<evidence type="ECO:0000256" key="2">
    <source>
        <dbReference type="ARBA" id="ARBA00022516"/>
    </source>
</evidence>
<protein>
    <recommendedName>
        <fullName evidence="10">Elongation of very long chain fatty acids protein 7</fullName>
        <ecNumber evidence="10">2.3.1.199</ecNumber>
    </recommendedName>
    <alternativeName>
        <fullName evidence="10">3-keto acyl-CoA synthase ELOVL7</fullName>
    </alternativeName>
    <alternativeName>
        <fullName evidence="10">ELOVL fatty acid elongase 7</fullName>
        <shortName evidence="10">ELOVL FA elongase 7</shortName>
    </alternativeName>
    <alternativeName>
        <fullName evidence="10">Very long chain 3-ketoacyl-CoA synthase 7</fullName>
    </alternativeName>
    <alternativeName>
        <fullName evidence="10">Very long chain 3-oxoacyl-CoA synthase 7</fullName>
    </alternativeName>
</protein>
<dbReference type="OrthoDB" id="434092at2759"/>
<keyword evidence="5 10" id="KW-0276">Fatty acid metabolism</keyword>
<dbReference type="PANTHER" id="PTHR11157">
    <property type="entry name" value="FATTY ACID ACYL TRANSFERASE-RELATED"/>
    <property type="match status" value="1"/>
</dbReference>
<evidence type="ECO:0000256" key="11">
    <source>
        <dbReference type="RuleBase" id="RU361115"/>
    </source>
</evidence>
<dbReference type="InterPro" id="IPR002076">
    <property type="entry name" value="ELO_fam"/>
</dbReference>
<feature type="transmembrane region" description="Helical" evidence="10 11">
    <location>
        <begin position="69"/>
        <end position="93"/>
    </location>
</feature>
<dbReference type="GO" id="GO:0005789">
    <property type="term" value="C:endoplasmic reticulum membrane"/>
    <property type="evidence" value="ECO:0007669"/>
    <property type="project" value="UniProtKB-SubCell"/>
</dbReference>
<feature type="short sequence motif" description="Di-lysine motif" evidence="10">
    <location>
        <begin position="352"/>
        <end position="356"/>
    </location>
</feature>
<feature type="transmembrane region" description="Helical" evidence="10 11">
    <location>
        <begin position="233"/>
        <end position="258"/>
    </location>
</feature>
<feature type="transmembrane region" description="Helical" evidence="10 11">
    <location>
        <begin position="206"/>
        <end position="227"/>
    </location>
</feature>
<dbReference type="GO" id="GO:0035338">
    <property type="term" value="P:long-chain fatty-acyl-CoA biosynthetic process"/>
    <property type="evidence" value="ECO:0007669"/>
    <property type="project" value="UniProtKB-UniRule"/>
</dbReference>
<evidence type="ECO:0000256" key="8">
    <source>
        <dbReference type="ARBA" id="ARBA00023136"/>
    </source>
</evidence>
<feature type="transmembrane region" description="Helical" evidence="10 11">
    <location>
        <begin position="143"/>
        <end position="162"/>
    </location>
</feature>
<comment type="caution">
    <text evidence="13">The sequence shown here is derived from an EMBL/GenBank/DDBJ whole genome shotgun (WGS) entry which is preliminary data.</text>
</comment>
<evidence type="ECO:0000256" key="5">
    <source>
        <dbReference type="ARBA" id="ARBA00022832"/>
    </source>
</evidence>
<evidence type="ECO:0000256" key="9">
    <source>
        <dbReference type="ARBA" id="ARBA00023160"/>
    </source>
</evidence>
<evidence type="ECO:0000256" key="12">
    <source>
        <dbReference type="SAM" id="MobiDB-lite"/>
    </source>
</evidence>
<evidence type="ECO:0000256" key="6">
    <source>
        <dbReference type="ARBA" id="ARBA00022989"/>
    </source>
</evidence>
<dbReference type="GO" id="GO:0009922">
    <property type="term" value="F:fatty acid elongase activity"/>
    <property type="evidence" value="ECO:0007669"/>
    <property type="project" value="UniProtKB-UniRule"/>
</dbReference>
<organism evidence="13 14">
    <name type="scientific">Megalops atlanticus</name>
    <name type="common">Tarpon</name>
    <name type="synonym">Clupea gigantea</name>
    <dbReference type="NCBI Taxonomy" id="7932"/>
    <lineage>
        <taxon>Eukaryota</taxon>
        <taxon>Metazoa</taxon>
        <taxon>Chordata</taxon>
        <taxon>Craniata</taxon>
        <taxon>Vertebrata</taxon>
        <taxon>Euteleostomi</taxon>
        <taxon>Actinopterygii</taxon>
        <taxon>Neopterygii</taxon>
        <taxon>Teleostei</taxon>
        <taxon>Elopiformes</taxon>
        <taxon>Megalopidae</taxon>
        <taxon>Megalops</taxon>
    </lineage>
</organism>
<dbReference type="GO" id="GO:0019367">
    <property type="term" value="P:fatty acid elongation, saturated fatty acid"/>
    <property type="evidence" value="ECO:0007669"/>
    <property type="project" value="UniProtKB-UniRule"/>
</dbReference>